<reference evidence="14" key="2">
    <citation type="submission" date="2021-04" db="EMBL/GenBank/DDBJ databases">
        <authorList>
            <person name="Podell S."/>
        </authorList>
    </citation>
    <scope>NUCLEOTIDE SEQUENCE</scope>
    <source>
        <strain evidence="14">Hildebrandi</strain>
    </source>
</reference>
<evidence type="ECO:0000256" key="8">
    <source>
        <dbReference type="ARBA" id="ARBA00022842"/>
    </source>
</evidence>
<evidence type="ECO:0000313" key="15">
    <source>
        <dbReference type="Proteomes" id="UP000693970"/>
    </source>
</evidence>
<evidence type="ECO:0000256" key="3">
    <source>
        <dbReference type="ARBA" id="ARBA00012700"/>
    </source>
</evidence>
<evidence type="ECO:0000256" key="11">
    <source>
        <dbReference type="ARBA" id="ARBA00042436"/>
    </source>
</evidence>
<evidence type="ECO:0000256" key="7">
    <source>
        <dbReference type="ARBA" id="ARBA00022737"/>
    </source>
</evidence>
<proteinExistence type="inferred from homology"/>
<name>A0A9K3KD29_9STRA</name>
<keyword evidence="6" id="KW-0808">Transferase</keyword>
<evidence type="ECO:0000313" key="14">
    <source>
        <dbReference type="EMBL" id="KAG7341405.1"/>
    </source>
</evidence>
<dbReference type="PANTHER" id="PTHR11129">
    <property type="entry name" value="PROTEIN FARNESYLTRANSFERASE ALPHA SUBUNIT/RAB GERANYLGERANYL TRANSFERASE ALPHA SUBUNIT"/>
    <property type="match status" value="1"/>
</dbReference>
<dbReference type="Proteomes" id="UP000693970">
    <property type="component" value="Unassembled WGS sequence"/>
</dbReference>
<dbReference type="OrthoDB" id="272289at2759"/>
<dbReference type="EC" id="2.5.1.58" evidence="4"/>
<reference evidence="14" key="1">
    <citation type="journal article" date="2021" name="Sci. Rep.">
        <title>Diploid genomic architecture of Nitzschia inconspicua, an elite biomass production diatom.</title>
        <authorList>
            <person name="Oliver A."/>
            <person name="Podell S."/>
            <person name="Pinowska A."/>
            <person name="Traller J.C."/>
            <person name="Smith S.R."/>
            <person name="McClure R."/>
            <person name="Beliaev A."/>
            <person name="Bohutskyi P."/>
            <person name="Hill E.A."/>
            <person name="Rabines A."/>
            <person name="Zheng H."/>
            <person name="Allen L.Z."/>
            <person name="Kuo A."/>
            <person name="Grigoriev I.V."/>
            <person name="Allen A.E."/>
            <person name="Hazlebeck D."/>
            <person name="Allen E.E."/>
        </authorList>
    </citation>
    <scope>NUCLEOTIDE SEQUENCE</scope>
    <source>
        <strain evidence="14">Hildebrandi</strain>
    </source>
</reference>
<sequence>MMAMAALHDSMIPIEDLSQVFSDMTPLPQNDGSDRVCVIQYPTAFALAYNYMRAIWQSKEMSQRALKLTATCAKLNPANYTVWHYRRQCLKDLGLASNEDAIRQDLALAAALGGPNPKNYQIWYHRRALLETNGVKELFCRLELEYIKDVLREDAKNYHAWSYRQWILEAVDDEELWKEEMDFASTLIDEDIRNNSAWNQRWFVVHRGKQDGKPLSMDEARLEADFAIEEGISVDPYNESSCRYLLSILKEQLLEGEHDLAKKLVEEHEAKVSNLRLAFEKTNQDPGKCVNLTATWIDLLEMMGDKESLQKAVSLAKGQATEHDRIRTKYWLFRAKQLQNGINE</sequence>
<evidence type="ECO:0000256" key="2">
    <source>
        <dbReference type="ARBA" id="ARBA00006734"/>
    </source>
</evidence>
<gene>
    <name evidence="14" type="ORF">IV203_023357</name>
</gene>
<comment type="caution">
    <text evidence="14">The sequence shown here is derived from an EMBL/GenBank/DDBJ whole genome shotgun (WGS) entry which is preliminary data.</text>
</comment>
<evidence type="ECO:0000256" key="12">
    <source>
        <dbReference type="ARBA" id="ARBA00043086"/>
    </source>
</evidence>
<evidence type="ECO:0000256" key="6">
    <source>
        <dbReference type="ARBA" id="ARBA00022679"/>
    </source>
</evidence>
<keyword evidence="7" id="KW-0677">Repeat</keyword>
<organism evidence="14 15">
    <name type="scientific">Nitzschia inconspicua</name>
    <dbReference type="NCBI Taxonomy" id="303405"/>
    <lineage>
        <taxon>Eukaryota</taxon>
        <taxon>Sar</taxon>
        <taxon>Stramenopiles</taxon>
        <taxon>Ochrophyta</taxon>
        <taxon>Bacillariophyta</taxon>
        <taxon>Bacillariophyceae</taxon>
        <taxon>Bacillariophycidae</taxon>
        <taxon>Bacillariales</taxon>
        <taxon>Bacillariaceae</taxon>
        <taxon>Nitzschia</taxon>
    </lineage>
</organism>
<evidence type="ECO:0000256" key="5">
    <source>
        <dbReference type="ARBA" id="ARBA00022602"/>
    </source>
</evidence>
<comment type="cofactor">
    <cofactor evidence="1">
        <name>Mg(2+)</name>
        <dbReference type="ChEBI" id="CHEBI:18420"/>
    </cofactor>
</comment>
<keyword evidence="15" id="KW-1185">Reference proteome</keyword>
<evidence type="ECO:0000256" key="4">
    <source>
        <dbReference type="ARBA" id="ARBA00012702"/>
    </source>
</evidence>
<dbReference type="PROSITE" id="PS51147">
    <property type="entry name" value="PFTA"/>
    <property type="match status" value="4"/>
</dbReference>
<protein>
    <recommendedName>
        <fullName evidence="9">Protein farnesyltransferase/geranylgeranyltransferase type-1 subunit alpha</fullName>
        <ecNumber evidence="4">2.5.1.58</ecNumber>
        <ecNumber evidence="3">2.5.1.59</ecNumber>
    </recommendedName>
    <alternativeName>
        <fullName evidence="12">CAAX farnesyltransferase subunit alpha</fullName>
    </alternativeName>
    <alternativeName>
        <fullName evidence="11">FTase-alpha</fullName>
    </alternativeName>
    <alternativeName>
        <fullName evidence="10">Ras proteins prenyltransferase subunit alpha</fullName>
    </alternativeName>
    <alternativeName>
        <fullName evidence="13">Type I protein geranyl-geranyltransferase subunit alpha</fullName>
    </alternativeName>
</protein>
<dbReference type="InterPro" id="IPR002088">
    <property type="entry name" value="Prenyl_trans_a"/>
</dbReference>
<evidence type="ECO:0000256" key="13">
    <source>
        <dbReference type="ARBA" id="ARBA00043219"/>
    </source>
</evidence>
<evidence type="ECO:0000256" key="10">
    <source>
        <dbReference type="ARBA" id="ARBA00041392"/>
    </source>
</evidence>
<dbReference type="GO" id="GO:0005965">
    <property type="term" value="C:protein farnesyltransferase complex"/>
    <property type="evidence" value="ECO:0007669"/>
    <property type="project" value="TreeGrafter"/>
</dbReference>
<dbReference type="AlphaFoldDB" id="A0A9K3KD29"/>
<dbReference type="EC" id="2.5.1.59" evidence="3"/>
<keyword evidence="8" id="KW-0460">Magnesium</keyword>
<comment type="similarity">
    <text evidence="2">Belongs to the protein prenyltransferase subunit alpha family.</text>
</comment>
<dbReference type="GO" id="GO:0004660">
    <property type="term" value="F:protein farnesyltransferase activity"/>
    <property type="evidence" value="ECO:0007669"/>
    <property type="project" value="UniProtKB-EC"/>
</dbReference>
<dbReference type="EMBL" id="JAGRRH010000026">
    <property type="protein sequence ID" value="KAG7341405.1"/>
    <property type="molecule type" value="Genomic_DNA"/>
</dbReference>
<evidence type="ECO:0000256" key="9">
    <source>
        <dbReference type="ARBA" id="ARBA00040965"/>
    </source>
</evidence>
<accession>A0A9K3KD29</accession>
<dbReference type="PANTHER" id="PTHR11129:SF1">
    <property type="entry name" value="PROTEIN FARNESYLTRANSFERASE_GERANYLGERANYLTRANSFERASE TYPE-1 SUBUNIT ALPHA"/>
    <property type="match status" value="1"/>
</dbReference>
<dbReference type="GO" id="GO:0004662">
    <property type="term" value="F:CAAX-protein geranylgeranyltransferase activity"/>
    <property type="evidence" value="ECO:0007669"/>
    <property type="project" value="UniProtKB-EC"/>
</dbReference>
<dbReference type="Pfam" id="PF01239">
    <property type="entry name" value="PPTA"/>
    <property type="match status" value="4"/>
</dbReference>
<dbReference type="GO" id="GO:0005953">
    <property type="term" value="C:CAAX-protein geranylgeranyltransferase complex"/>
    <property type="evidence" value="ECO:0007669"/>
    <property type="project" value="TreeGrafter"/>
</dbReference>
<evidence type="ECO:0000256" key="1">
    <source>
        <dbReference type="ARBA" id="ARBA00001946"/>
    </source>
</evidence>
<keyword evidence="5" id="KW-0637">Prenyltransferase</keyword>